<protein>
    <recommendedName>
        <fullName evidence="3">Reverse transcriptase zinc-binding domain-containing protein</fullName>
    </recommendedName>
</protein>
<gene>
    <name evidence="2" type="primary">CR847511.1</name>
</gene>
<sequence length="115" mass="12864">VPLNMWQDSWDAGMAGRTYYGLWRRVGARGPALECGRMDSVVLTCLRLGHSCLRGGLFLVGRHPGGCCACGEWEMVAHVLLHCRLYMVEWQALFGFLGTVGVTVFVLCWSWKIDV</sequence>
<accession>A0A1A8BQF9</accession>
<dbReference type="EMBL" id="HADZ01005473">
    <property type="protein sequence ID" value="SBP69414.1"/>
    <property type="molecule type" value="Transcribed_RNA"/>
</dbReference>
<organism evidence="2">
    <name type="scientific">Nothobranchius kadleci</name>
    <name type="common">African annual killifish</name>
    <dbReference type="NCBI Taxonomy" id="1051664"/>
    <lineage>
        <taxon>Eukaryota</taxon>
        <taxon>Metazoa</taxon>
        <taxon>Chordata</taxon>
        <taxon>Craniata</taxon>
        <taxon>Vertebrata</taxon>
        <taxon>Euteleostomi</taxon>
        <taxon>Actinopterygii</taxon>
        <taxon>Neopterygii</taxon>
        <taxon>Teleostei</taxon>
        <taxon>Neoteleostei</taxon>
        <taxon>Acanthomorphata</taxon>
        <taxon>Ovalentaria</taxon>
        <taxon>Atherinomorphae</taxon>
        <taxon>Cyprinodontiformes</taxon>
        <taxon>Nothobranchiidae</taxon>
        <taxon>Nothobranchius</taxon>
    </lineage>
</organism>
<reference evidence="2" key="1">
    <citation type="submission" date="2016-05" db="EMBL/GenBank/DDBJ databases">
        <authorList>
            <person name="Lavstsen T."/>
            <person name="Jespersen J.S."/>
        </authorList>
    </citation>
    <scope>NUCLEOTIDE SEQUENCE</scope>
    <source>
        <tissue evidence="2">Brain</tissue>
    </source>
</reference>
<keyword evidence="1" id="KW-0472">Membrane</keyword>
<reference evidence="2" key="2">
    <citation type="submission" date="2016-06" db="EMBL/GenBank/DDBJ databases">
        <title>The genome of a short-lived fish provides insights into sex chromosome evolution and the genetic control of aging.</title>
        <authorList>
            <person name="Reichwald K."/>
            <person name="Felder M."/>
            <person name="Petzold A."/>
            <person name="Koch P."/>
            <person name="Groth M."/>
            <person name="Platzer M."/>
        </authorList>
    </citation>
    <scope>NUCLEOTIDE SEQUENCE</scope>
    <source>
        <tissue evidence="2">Brain</tissue>
    </source>
</reference>
<keyword evidence="1" id="KW-1133">Transmembrane helix</keyword>
<proteinExistence type="predicted"/>
<feature type="non-terminal residue" evidence="2">
    <location>
        <position position="1"/>
    </location>
</feature>
<feature type="transmembrane region" description="Helical" evidence="1">
    <location>
        <begin position="90"/>
        <end position="111"/>
    </location>
</feature>
<evidence type="ECO:0000256" key="1">
    <source>
        <dbReference type="SAM" id="Phobius"/>
    </source>
</evidence>
<keyword evidence="1" id="KW-0812">Transmembrane</keyword>
<evidence type="ECO:0008006" key="3">
    <source>
        <dbReference type="Google" id="ProtNLM"/>
    </source>
</evidence>
<feature type="non-terminal residue" evidence="2">
    <location>
        <position position="115"/>
    </location>
</feature>
<name>A0A1A8BQF9_NOTKA</name>
<dbReference type="AlphaFoldDB" id="A0A1A8BQF9"/>
<evidence type="ECO:0000313" key="2">
    <source>
        <dbReference type="EMBL" id="SBP69414.1"/>
    </source>
</evidence>